<organism evidence="1">
    <name type="scientific">uncultured Sulfurovum sp</name>
    <dbReference type="NCBI Taxonomy" id="269237"/>
    <lineage>
        <taxon>Bacteria</taxon>
        <taxon>Pseudomonadati</taxon>
        <taxon>Campylobacterota</taxon>
        <taxon>Epsilonproteobacteria</taxon>
        <taxon>Campylobacterales</taxon>
        <taxon>Sulfurovaceae</taxon>
        <taxon>Sulfurovum</taxon>
        <taxon>environmental samples</taxon>
    </lineage>
</organism>
<evidence type="ECO:0000313" key="1">
    <source>
        <dbReference type="EMBL" id="CAA6819188.1"/>
    </source>
</evidence>
<dbReference type="InterPro" id="IPR011044">
    <property type="entry name" value="Quino_amine_DH_bsu"/>
</dbReference>
<accession>A0A6S6TSF0</accession>
<sequence length="312" mass="35879">MSKILPIISLLMVLAVGYFVYTKKNIQINNVLETEENIGNFTAIQNCKQLPKFLNNLKIRQPIMIDLSQKKYKGIALLHGQKLEKVLHPKIWEKYGHFSTYTLDKEGNIFLAPMPFISVKPTTFNLQKNIYKLHSSSGKLEIFMHFDDVIPSANNPYGVNALVHDCDDNTLWVSAIDETNYEEQKGFIYHIDIKSKTILQKVQTQDALSLSLVKSTQGKYLLLGAARSSGLYAYKIETIDGKQVMNEVPKKLLELTNPNEHIRKIKVKAKNKLELQSIPFSYSLIAQTVENDRVHYDVDWVQDKKKWNIIKH</sequence>
<dbReference type="SUPFAM" id="SSF50969">
    <property type="entry name" value="YVTN repeat-like/Quinoprotein amine dehydrogenase"/>
    <property type="match status" value="1"/>
</dbReference>
<dbReference type="EMBL" id="CACVAS010000107">
    <property type="protein sequence ID" value="CAA6819188.1"/>
    <property type="molecule type" value="Genomic_DNA"/>
</dbReference>
<proteinExistence type="predicted"/>
<protein>
    <recommendedName>
        <fullName evidence="2">Periplasmic nitrate reductase component NapL</fullName>
    </recommendedName>
</protein>
<evidence type="ECO:0008006" key="2">
    <source>
        <dbReference type="Google" id="ProtNLM"/>
    </source>
</evidence>
<name>A0A6S6TSF0_9BACT</name>
<reference evidence="1" key="1">
    <citation type="submission" date="2020-01" db="EMBL/GenBank/DDBJ databases">
        <authorList>
            <person name="Meier V. D."/>
            <person name="Meier V D."/>
        </authorList>
    </citation>
    <scope>NUCLEOTIDE SEQUENCE</scope>
    <source>
        <strain evidence="1">HLG_WM_MAG_01</strain>
    </source>
</reference>
<dbReference type="AlphaFoldDB" id="A0A6S6TSF0"/>
<gene>
    <name evidence="1" type="ORF">HELGO_WM502</name>
</gene>